<dbReference type="EMBL" id="CP002299">
    <property type="protein sequence ID" value="ADP80787.1"/>
    <property type="molecule type" value="Genomic_DNA"/>
</dbReference>
<dbReference type="InParanoid" id="E3J6L1"/>
<keyword evidence="1" id="KW-0805">Transcription regulation</keyword>
<name>E3J6L1_PSEI1</name>
<dbReference type="InterPro" id="IPR009057">
    <property type="entry name" value="Homeodomain-like_sf"/>
</dbReference>
<dbReference type="HOGENOM" id="CLU_098622_0_0_11"/>
<evidence type="ECO:0000313" key="8">
    <source>
        <dbReference type="Proteomes" id="UP000002484"/>
    </source>
</evidence>
<organism evidence="7 8">
    <name type="scientific">Pseudofrankia inefficax (strain DSM 45817 / CECT 9037 / DDB 130130 / EuI1c)</name>
    <name type="common">Frankia inefficax</name>
    <dbReference type="NCBI Taxonomy" id="298654"/>
    <lineage>
        <taxon>Bacteria</taxon>
        <taxon>Bacillati</taxon>
        <taxon>Actinomycetota</taxon>
        <taxon>Actinomycetes</taxon>
        <taxon>Frankiales</taxon>
        <taxon>Frankiaceae</taxon>
        <taxon>Pseudofrankia</taxon>
    </lineage>
</organism>
<protein>
    <submittedName>
        <fullName evidence="7">Regulatory protein TetR</fullName>
    </submittedName>
</protein>
<dbReference type="STRING" id="298654.FraEuI1c_2759"/>
<dbReference type="PANTHER" id="PTHR30055">
    <property type="entry name" value="HTH-TYPE TRANSCRIPTIONAL REGULATOR RUTR"/>
    <property type="match status" value="1"/>
</dbReference>
<dbReference type="KEGG" id="fri:FraEuI1c_2759"/>
<dbReference type="AlphaFoldDB" id="E3J6L1"/>
<evidence type="ECO:0000256" key="3">
    <source>
        <dbReference type="ARBA" id="ARBA00023163"/>
    </source>
</evidence>
<keyword evidence="8" id="KW-1185">Reference proteome</keyword>
<evidence type="ECO:0000256" key="4">
    <source>
        <dbReference type="PROSITE-ProRule" id="PRU00335"/>
    </source>
</evidence>
<dbReference type="RefSeq" id="WP_013423905.1">
    <property type="nucleotide sequence ID" value="NC_014666.1"/>
</dbReference>
<feature type="DNA-binding region" description="H-T-H motif" evidence="4">
    <location>
        <begin position="54"/>
        <end position="73"/>
    </location>
</feature>
<dbReference type="InterPro" id="IPR001647">
    <property type="entry name" value="HTH_TetR"/>
</dbReference>
<keyword evidence="3" id="KW-0804">Transcription</keyword>
<dbReference type="Pfam" id="PF00440">
    <property type="entry name" value="TetR_N"/>
    <property type="match status" value="1"/>
</dbReference>
<dbReference type="eggNOG" id="COG1309">
    <property type="taxonomic scope" value="Bacteria"/>
</dbReference>
<evidence type="ECO:0000259" key="6">
    <source>
        <dbReference type="PROSITE" id="PS50977"/>
    </source>
</evidence>
<accession>E3J6L1</accession>
<dbReference type="PANTHER" id="PTHR30055:SF234">
    <property type="entry name" value="HTH-TYPE TRANSCRIPTIONAL REGULATOR BETI"/>
    <property type="match status" value="1"/>
</dbReference>
<sequence length="223" mass="24413">MNSDNVEAGNRPESPPDGAPAGSHRRGPEDSATRAMLVDAAEQLMLEEGYAAVTTRRVATLAGINPGLVYYYFGPLDNLLLAVFRRGADQILARQSRAVNSPEPLRAMWELASDSRGTALLVEFMALANHRKAIRTEIANYSTRFHETERDVLSRLVEDEQVDLGGVPPSVVALLMASIGRFLVMESAVGCTTSHADMWAYIEDRLRRAEAQRAEHPLPAEPG</sequence>
<proteinExistence type="predicted"/>
<dbReference type="PRINTS" id="PR00455">
    <property type="entry name" value="HTHTETR"/>
</dbReference>
<feature type="region of interest" description="Disordered" evidence="5">
    <location>
        <begin position="1"/>
        <end position="32"/>
    </location>
</feature>
<evidence type="ECO:0000256" key="1">
    <source>
        <dbReference type="ARBA" id="ARBA00023015"/>
    </source>
</evidence>
<keyword evidence="2 4" id="KW-0238">DNA-binding</keyword>
<evidence type="ECO:0000256" key="2">
    <source>
        <dbReference type="ARBA" id="ARBA00023125"/>
    </source>
</evidence>
<dbReference type="Proteomes" id="UP000002484">
    <property type="component" value="Chromosome"/>
</dbReference>
<evidence type="ECO:0000256" key="5">
    <source>
        <dbReference type="SAM" id="MobiDB-lite"/>
    </source>
</evidence>
<evidence type="ECO:0000313" key="7">
    <source>
        <dbReference type="EMBL" id="ADP80787.1"/>
    </source>
</evidence>
<dbReference type="PROSITE" id="PS50977">
    <property type="entry name" value="HTH_TETR_2"/>
    <property type="match status" value="1"/>
</dbReference>
<dbReference type="FunCoup" id="E3J6L1">
    <property type="interactions" value="8"/>
</dbReference>
<dbReference type="GO" id="GO:0003700">
    <property type="term" value="F:DNA-binding transcription factor activity"/>
    <property type="evidence" value="ECO:0007669"/>
    <property type="project" value="TreeGrafter"/>
</dbReference>
<feature type="domain" description="HTH tetR-type" evidence="6">
    <location>
        <begin position="31"/>
        <end position="91"/>
    </location>
</feature>
<dbReference type="SUPFAM" id="SSF46689">
    <property type="entry name" value="Homeodomain-like"/>
    <property type="match status" value="1"/>
</dbReference>
<gene>
    <name evidence="7" type="ordered locus">FraEuI1c_2759</name>
</gene>
<dbReference type="GO" id="GO:0000976">
    <property type="term" value="F:transcription cis-regulatory region binding"/>
    <property type="evidence" value="ECO:0007669"/>
    <property type="project" value="TreeGrafter"/>
</dbReference>
<reference evidence="7 8" key="1">
    <citation type="submission" date="2010-10" db="EMBL/GenBank/DDBJ databases">
        <title>Complete sequence of Frankia sp. EuI1c.</title>
        <authorList>
            <consortium name="US DOE Joint Genome Institute"/>
            <person name="Lucas S."/>
            <person name="Copeland A."/>
            <person name="Lapidus A."/>
            <person name="Cheng J.-F."/>
            <person name="Bruce D."/>
            <person name="Goodwin L."/>
            <person name="Pitluck S."/>
            <person name="Chertkov O."/>
            <person name="Detter J.C."/>
            <person name="Han C."/>
            <person name="Tapia R."/>
            <person name="Land M."/>
            <person name="Hauser L."/>
            <person name="Jeffries C."/>
            <person name="Kyrpides N."/>
            <person name="Ivanova N."/>
            <person name="Mikhailova N."/>
            <person name="Beauchemin N."/>
            <person name="Sen A."/>
            <person name="Sur S.A."/>
            <person name="Gtari M."/>
            <person name="Wall L."/>
            <person name="Tisa L."/>
            <person name="Woyke T."/>
        </authorList>
    </citation>
    <scope>NUCLEOTIDE SEQUENCE [LARGE SCALE GENOMIC DNA]</scope>
    <source>
        <strain evidence="8">DSM 45817 / CECT 9037 / EuI1c</strain>
    </source>
</reference>
<dbReference type="InterPro" id="IPR050109">
    <property type="entry name" value="HTH-type_TetR-like_transc_reg"/>
</dbReference>
<dbReference type="Gene3D" id="1.10.357.10">
    <property type="entry name" value="Tetracycline Repressor, domain 2"/>
    <property type="match status" value="1"/>
</dbReference>